<dbReference type="RefSeq" id="XP_003047626.1">
    <property type="nucleotide sequence ID" value="XM_003047580.1"/>
</dbReference>
<dbReference type="VEuPathDB" id="FungiDB:NECHADRAFT_85970"/>
<evidence type="ECO:0000313" key="2">
    <source>
        <dbReference type="EMBL" id="EEU41913.1"/>
    </source>
</evidence>
<dbReference type="Pfam" id="PF16015">
    <property type="entry name" value="Promethin"/>
    <property type="match status" value="1"/>
</dbReference>
<keyword evidence="1" id="KW-1133">Transmembrane helix</keyword>
<keyword evidence="3" id="KW-1185">Reference proteome</keyword>
<sequence length="321" mass="34859">MAAMPCRYFANSTLQKARSGASCNFQQLSALPFEPTGERESGDSGEEMERGLTFWLLRRGTEASAAQLTWKLSAESHGPYQNRSTGSNASINEQVAAVWLTCDFILNRESYRDLAARDGYSPADLDKSRPTTTVINQSEASLYGSVVERVTSNDKVPGPARSFIPTASATMPAEDSRSYGDAAHETASGFIAYARSSVDRVVSPDSRERAYKNTASFATDRPFLFSIIAFQLLFAFLPILLFITFSLSTVAFALGAAVLFSLFWIGVALMILVPTLLVTSSIAVLAWAWAAGSFIVLRWLYEHAPIGGKGTEVAIKQENGS</sequence>
<keyword evidence="1" id="KW-0472">Membrane</keyword>
<dbReference type="eggNOG" id="ENOG502S8KA">
    <property type="taxonomic scope" value="Eukaryota"/>
</dbReference>
<evidence type="ECO:0000256" key="1">
    <source>
        <dbReference type="SAM" id="Phobius"/>
    </source>
</evidence>
<dbReference type="AlphaFoldDB" id="C7Z1Z6"/>
<name>C7Z1Z6_FUSV7</name>
<dbReference type="STRING" id="660122.C7Z1Z6"/>
<organism evidence="2 3">
    <name type="scientific">Fusarium vanettenii (strain ATCC MYA-4622 / CBS 123669 / FGSC 9596 / NRRL 45880 / 77-13-4)</name>
    <name type="common">Fusarium solani subsp. pisi</name>
    <dbReference type="NCBI Taxonomy" id="660122"/>
    <lineage>
        <taxon>Eukaryota</taxon>
        <taxon>Fungi</taxon>
        <taxon>Dikarya</taxon>
        <taxon>Ascomycota</taxon>
        <taxon>Pezizomycotina</taxon>
        <taxon>Sordariomycetes</taxon>
        <taxon>Hypocreomycetidae</taxon>
        <taxon>Hypocreales</taxon>
        <taxon>Nectriaceae</taxon>
        <taxon>Fusarium</taxon>
        <taxon>Fusarium solani species complex</taxon>
        <taxon>Fusarium vanettenii</taxon>
    </lineage>
</organism>
<dbReference type="InParanoid" id="C7Z1Z6"/>
<protein>
    <submittedName>
        <fullName evidence="2">Uncharacterized protein</fullName>
    </submittedName>
</protein>
<dbReference type="HOGENOM" id="CLU_866240_0_0_1"/>
<dbReference type="GeneID" id="9671761"/>
<reference evidence="2 3" key="1">
    <citation type="journal article" date="2009" name="PLoS Genet.">
        <title>The genome of Nectria haematococca: contribution of supernumerary chromosomes to gene expansion.</title>
        <authorList>
            <person name="Coleman J.J."/>
            <person name="Rounsley S.D."/>
            <person name="Rodriguez-Carres M."/>
            <person name="Kuo A."/>
            <person name="Wasmann C.C."/>
            <person name="Grimwood J."/>
            <person name="Schmutz J."/>
            <person name="Taga M."/>
            <person name="White G.J."/>
            <person name="Zhou S."/>
            <person name="Schwartz D.C."/>
            <person name="Freitag M."/>
            <person name="Ma L.J."/>
            <person name="Danchin E.G."/>
            <person name="Henrissat B."/>
            <person name="Coutinho P.M."/>
            <person name="Nelson D.R."/>
            <person name="Straney D."/>
            <person name="Napoli C.A."/>
            <person name="Barker B.M."/>
            <person name="Gribskov M."/>
            <person name="Rep M."/>
            <person name="Kroken S."/>
            <person name="Molnar I."/>
            <person name="Rensing C."/>
            <person name="Kennell J.C."/>
            <person name="Zamora J."/>
            <person name="Farman M.L."/>
            <person name="Selker E.U."/>
            <person name="Salamov A."/>
            <person name="Shapiro H."/>
            <person name="Pangilinan J."/>
            <person name="Lindquist E."/>
            <person name="Lamers C."/>
            <person name="Grigoriev I.V."/>
            <person name="Geiser D.M."/>
            <person name="Covert S.F."/>
            <person name="Temporini E."/>
            <person name="Vanetten H.D."/>
        </authorList>
    </citation>
    <scope>NUCLEOTIDE SEQUENCE [LARGE SCALE GENOMIC DNA]</scope>
    <source>
        <strain evidence="3">ATCC MYA-4622 / CBS 123669 / FGSC 9596 / NRRL 45880 / 77-13-4</strain>
    </source>
</reference>
<dbReference type="KEGG" id="nhe:NECHADRAFT_85970"/>
<dbReference type="EMBL" id="GG698906">
    <property type="protein sequence ID" value="EEU41913.1"/>
    <property type="molecule type" value="Genomic_DNA"/>
</dbReference>
<feature type="transmembrane region" description="Helical" evidence="1">
    <location>
        <begin position="223"/>
        <end position="243"/>
    </location>
</feature>
<gene>
    <name evidence="2" type="ORF">NECHADRAFT_85970</name>
</gene>
<proteinExistence type="predicted"/>
<accession>C7Z1Z6</accession>
<evidence type="ECO:0000313" key="3">
    <source>
        <dbReference type="Proteomes" id="UP000005206"/>
    </source>
</evidence>
<dbReference type="Proteomes" id="UP000005206">
    <property type="component" value="Chromosome 10"/>
</dbReference>
<keyword evidence="1" id="KW-0812">Transmembrane</keyword>
<feature type="transmembrane region" description="Helical" evidence="1">
    <location>
        <begin position="278"/>
        <end position="301"/>
    </location>
</feature>
<feature type="transmembrane region" description="Helical" evidence="1">
    <location>
        <begin position="250"/>
        <end position="272"/>
    </location>
</feature>
<dbReference type="OrthoDB" id="3928876at2759"/>